<dbReference type="GO" id="GO:0000978">
    <property type="term" value="F:RNA polymerase II cis-regulatory region sequence-specific DNA binding"/>
    <property type="evidence" value="ECO:0007669"/>
    <property type="project" value="TreeGrafter"/>
</dbReference>
<sequence length="366" mass="40439">MWYPQGYLYQASGSSAVGFWPGESSERTASRSEDSVSSSSSSAFCPFPGSAAFAAHGTDFCRLLRYSADLATGFPAYMGSLDDADTRRMAESIRYHPYGSLTNPNQLTDPVYRNNLARGATATLKSWLQEHKKNPYPTKGEKIMLAFVTKMTLTQVSTWFANARRRLKKDNEVSWVALHRGEEEDENEECEDGGKNVDLSENCMDNSEPSGKEEGMRLHVENPDYHTQSDGARVSCRRLDTVSEAQVMDNDKLDGGLSPNPAISSAKTTVEAPHRNHHHLDSNDSSVSNNKARLDREMSSVTHTQAAKPKLWSLAEIATSDQKELREENVHSPVISSTSLATSSWLCPPCPFYLGTPYSSHLSVLS</sequence>
<dbReference type="InterPro" id="IPR003893">
    <property type="entry name" value="Iroquois_homeo"/>
</dbReference>
<gene>
    <name evidence="9" type="ORF">AAFF_G00034560</name>
</gene>
<dbReference type="FunFam" id="1.10.10.60:FF:000003">
    <property type="entry name" value="Iroquois-class homeobox protein IRX"/>
    <property type="match status" value="1"/>
</dbReference>
<comment type="similarity">
    <text evidence="2">Belongs to the TALE/IRO homeobox family.</text>
</comment>
<protein>
    <recommendedName>
        <fullName evidence="8">Homeobox domain-containing protein</fullName>
    </recommendedName>
</protein>
<evidence type="ECO:0000256" key="7">
    <source>
        <dbReference type="SAM" id="MobiDB-lite"/>
    </source>
</evidence>
<feature type="domain" description="Homeobox" evidence="8">
    <location>
        <begin position="113"/>
        <end position="170"/>
    </location>
</feature>
<dbReference type="InterPro" id="IPR008422">
    <property type="entry name" value="KN_HD"/>
</dbReference>
<dbReference type="GO" id="GO:0048468">
    <property type="term" value="P:cell development"/>
    <property type="evidence" value="ECO:0007669"/>
    <property type="project" value="TreeGrafter"/>
</dbReference>
<dbReference type="CDD" id="cd00086">
    <property type="entry name" value="homeodomain"/>
    <property type="match status" value="1"/>
</dbReference>
<evidence type="ECO:0000256" key="5">
    <source>
        <dbReference type="ARBA" id="ARBA00023242"/>
    </source>
</evidence>
<feature type="region of interest" description="Disordered" evidence="7">
    <location>
        <begin position="249"/>
        <end position="289"/>
    </location>
</feature>
<dbReference type="SMART" id="SM00389">
    <property type="entry name" value="HOX"/>
    <property type="match status" value="1"/>
</dbReference>
<name>A0AAD7S3G1_9TELE</name>
<dbReference type="PROSITE" id="PS50071">
    <property type="entry name" value="HOMEOBOX_2"/>
    <property type="match status" value="1"/>
</dbReference>
<keyword evidence="5 6" id="KW-0539">Nucleus</keyword>
<dbReference type="AlphaFoldDB" id="A0AAD7S3G1"/>
<dbReference type="InterPro" id="IPR017970">
    <property type="entry name" value="Homeobox_CS"/>
</dbReference>
<proteinExistence type="inferred from homology"/>
<dbReference type="GO" id="GO:0005634">
    <property type="term" value="C:nucleus"/>
    <property type="evidence" value="ECO:0007669"/>
    <property type="project" value="UniProtKB-SubCell"/>
</dbReference>
<comment type="subcellular location">
    <subcellularLocation>
        <location evidence="1 6">Nucleus</location>
    </subcellularLocation>
</comment>
<dbReference type="Proteomes" id="UP001221898">
    <property type="component" value="Unassembled WGS sequence"/>
</dbReference>
<organism evidence="9 10">
    <name type="scientific">Aldrovandia affinis</name>
    <dbReference type="NCBI Taxonomy" id="143900"/>
    <lineage>
        <taxon>Eukaryota</taxon>
        <taxon>Metazoa</taxon>
        <taxon>Chordata</taxon>
        <taxon>Craniata</taxon>
        <taxon>Vertebrata</taxon>
        <taxon>Euteleostomi</taxon>
        <taxon>Actinopterygii</taxon>
        <taxon>Neopterygii</taxon>
        <taxon>Teleostei</taxon>
        <taxon>Notacanthiformes</taxon>
        <taxon>Halosauridae</taxon>
        <taxon>Aldrovandia</taxon>
    </lineage>
</organism>
<dbReference type="PROSITE" id="PS00027">
    <property type="entry name" value="HOMEOBOX_1"/>
    <property type="match status" value="1"/>
</dbReference>
<dbReference type="PANTHER" id="PTHR11211:SF15">
    <property type="entry name" value="IROQUOIS-CLASS HOMEODOMAIN PROTEIN IRX-2"/>
    <property type="match status" value="1"/>
</dbReference>
<evidence type="ECO:0000256" key="6">
    <source>
        <dbReference type="PROSITE-ProRule" id="PRU00108"/>
    </source>
</evidence>
<dbReference type="PANTHER" id="PTHR11211">
    <property type="entry name" value="IROQUOIS-CLASS HOMEODOMAIN PROTEIN IRX"/>
    <property type="match status" value="1"/>
</dbReference>
<evidence type="ECO:0000256" key="1">
    <source>
        <dbReference type="ARBA" id="ARBA00004123"/>
    </source>
</evidence>
<evidence type="ECO:0000256" key="4">
    <source>
        <dbReference type="ARBA" id="ARBA00023155"/>
    </source>
</evidence>
<dbReference type="InterPro" id="IPR009057">
    <property type="entry name" value="Homeodomain-like_sf"/>
</dbReference>
<evidence type="ECO:0000256" key="2">
    <source>
        <dbReference type="ARBA" id="ARBA00008446"/>
    </source>
</evidence>
<evidence type="ECO:0000313" key="9">
    <source>
        <dbReference type="EMBL" id="KAJ8395254.1"/>
    </source>
</evidence>
<evidence type="ECO:0000259" key="8">
    <source>
        <dbReference type="PROSITE" id="PS50071"/>
    </source>
</evidence>
<dbReference type="EMBL" id="JAINUG010000118">
    <property type="protein sequence ID" value="KAJ8395254.1"/>
    <property type="molecule type" value="Genomic_DNA"/>
</dbReference>
<feature type="region of interest" description="Disordered" evidence="7">
    <location>
        <begin position="184"/>
        <end position="214"/>
    </location>
</feature>
<dbReference type="GO" id="GO:0000981">
    <property type="term" value="F:DNA-binding transcription factor activity, RNA polymerase II-specific"/>
    <property type="evidence" value="ECO:0007669"/>
    <property type="project" value="InterPro"/>
</dbReference>
<evidence type="ECO:0000256" key="3">
    <source>
        <dbReference type="ARBA" id="ARBA00023125"/>
    </source>
</evidence>
<dbReference type="SMART" id="SM00548">
    <property type="entry name" value="IRO"/>
    <property type="match status" value="1"/>
</dbReference>
<evidence type="ECO:0000313" key="10">
    <source>
        <dbReference type="Proteomes" id="UP001221898"/>
    </source>
</evidence>
<dbReference type="GO" id="GO:0030182">
    <property type="term" value="P:neuron differentiation"/>
    <property type="evidence" value="ECO:0007669"/>
    <property type="project" value="TreeGrafter"/>
</dbReference>
<accession>A0AAD7S3G1</accession>
<dbReference type="SUPFAM" id="SSF46689">
    <property type="entry name" value="Homeodomain-like"/>
    <property type="match status" value="1"/>
</dbReference>
<reference evidence="9" key="1">
    <citation type="journal article" date="2023" name="Science">
        <title>Genome structures resolve the early diversification of teleost fishes.</title>
        <authorList>
            <person name="Parey E."/>
            <person name="Louis A."/>
            <person name="Montfort J."/>
            <person name="Bouchez O."/>
            <person name="Roques C."/>
            <person name="Iampietro C."/>
            <person name="Lluch J."/>
            <person name="Castinel A."/>
            <person name="Donnadieu C."/>
            <person name="Desvignes T."/>
            <person name="Floi Bucao C."/>
            <person name="Jouanno E."/>
            <person name="Wen M."/>
            <person name="Mejri S."/>
            <person name="Dirks R."/>
            <person name="Jansen H."/>
            <person name="Henkel C."/>
            <person name="Chen W.J."/>
            <person name="Zahm M."/>
            <person name="Cabau C."/>
            <person name="Klopp C."/>
            <person name="Thompson A.W."/>
            <person name="Robinson-Rechavi M."/>
            <person name="Braasch I."/>
            <person name="Lecointre G."/>
            <person name="Bobe J."/>
            <person name="Postlethwait J.H."/>
            <person name="Berthelot C."/>
            <person name="Roest Crollius H."/>
            <person name="Guiguen Y."/>
        </authorList>
    </citation>
    <scope>NUCLEOTIDE SEQUENCE</scope>
    <source>
        <strain evidence="9">NC1722</strain>
    </source>
</reference>
<keyword evidence="10" id="KW-1185">Reference proteome</keyword>
<feature type="DNA-binding region" description="Homeobox" evidence="6">
    <location>
        <begin position="115"/>
        <end position="171"/>
    </location>
</feature>
<keyword evidence="4 6" id="KW-0371">Homeobox</keyword>
<comment type="caution">
    <text evidence="9">The sequence shown here is derived from an EMBL/GenBank/DDBJ whole genome shotgun (WGS) entry which is preliminary data.</text>
</comment>
<dbReference type="Pfam" id="PF05920">
    <property type="entry name" value="Homeobox_KN"/>
    <property type="match status" value="1"/>
</dbReference>
<dbReference type="Gene3D" id="1.10.10.60">
    <property type="entry name" value="Homeodomain-like"/>
    <property type="match status" value="1"/>
</dbReference>
<dbReference type="InterPro" id="IPR001356">
    <property type="entry name" value="HD"/>
</dbReference>
<keyword evidence="3 6" id="KW-0238">DNA-binding</keyword>